<comment type="caution">
    <text evidence="21">The sequence shown here is derived from an EMBL/GenBank/DDBJ whole genome shotgun (WGS) entry which is preliminary data.</text>
</comment>
<evidence type="ECO:0000256" key="6">
    <source>
        <dbReference type="ARBA" id="ARBA00022857"/>
    </source>
</evidence>
<accession>A0ABT9DRX0</accession>
<dbReference type="RefSeq" id="WP_119995458.1">
    <property type="nucleotide sequence ID" value="NZ_JAHBMK020000001.1"/>
</dbReference>
<evidence type="ECO:0000256" key="1">
    <source>
        <dbReference type="ARBA" id="ARBA00004275"/>
    </source>
</evidence>
<evidence type="ECO:0000256" key="19">
    <source>
        <dbReference type="ARBA" id="ARBA00049386"/>
    </source>
</evidence>
<evidence type="ECO:0000256" key="9">
    <source>
        <dbReference type="ARBA" id="ARBA00023140"/>
    </source>
</evidence>
<gene>
    <name evidence="21" type="ORF">KHP33_021820</name>
</gene>
<evidence type="ECO:0000256" key="5">
    <source>
        <dbReference type="ARBA" id="ARBA00022832"/>
    </source>
</evidence>
<evidence type="ECO:0000256" key="20">
    <source>
        <dbReference type="ARBA" id="ARBA00049559"/>
    </source>
</evidence>
<evidence type="ECO:0000256" key="10">
    <source>
        <dbReference type="ARBA" id="ARBA00023160"/>
    </source>
</evidence>
<comment type="catalytic activity">
    <reaction evidence="15">
        <text>(2E)-dodecenoyl-CoA + NADPH + H(+) = dodecanoyl-CoA + NADP(+)</text>
        <dbReference type="Rhea" id="RHEA:44964"/>
        <dbReference type="ChEBI" id="CHEBI:15378"/>
        <dbReference type="ChEBI" id="CHEBI:57330"/>
        <dbReference type="ChEBI" id="CHEBI:57375"/>
        <dbReference type="ChEBI" id="CHEBI:57783"/>
        <dbReference type="ChEBI" id="CHEBI:58349"/>
    </reaction>
    <physiologicalReaction direction="left-to-right" evidence="15">
        <dbReference type="Rhea" id="RHEA:44965"/>
    </physiologicalReaction>
</comment>
<evidence type="ECO:0000256" key="2">
    <source>
        <dbReference type="ARBA" id="ARBA00005189"/>
    </source>
</evidence>
<comment type="pathway">
    <text evidence="2">Lipid metabolism.</text>
</comment>
<comment type="catalytic activity">
    <reaction evidence="20">
        <text>(2E)-octenoyl-CoA + NADPH + H(+) = octanoyl-CoA + NADP(+)</text>
        <dbReference type="Rhea" id="RHEA:44952"/>
        <dbReference type="ChEBI" id="CHEBI:15378"/>
        <dbReference type="ChEBI" id="CHEBI:57386"/>
        <dbReference type="ChEBI" id="CHEBI:57783"/>
        <dbReference type="ChEBI" id="CHEBI:58349"/>
        <dbReference type="ChEBI" id="CHEBI:62242"/>
    </reaction>
    <physiologicalReaction direction="left-to-right" evidence="20">
        <dbReference type="Rhea" id="RHEA:44953"/>
    </physiologicalReaction>
</comment>
<comment type="catalytic activity">
    <reaction evidence="17">
        <text>(2E)-hexenoyl-CoA + NADPH + H(+) = hexanoyl-CoA + NADP(+)</text>
        <dbReference type="Rhea" id="RHEA:44956"/>
        <dbReference type="ChEBI" id="CHEBI:15378"/>
        <dbReference type="ChEBI" id="CHEBI:57783"/>
        <dbReference type="ChEBI" id="CHEBI:58349"/>
        <dbReference type="ChEBI" id="CHEBI:62077"/>
        <dbReference type="ChEBI" id="CHEBI:62620"/>
    </reaction>
    <physiologicalReaction direction="left-to-right" evidence="17">
        <dbReference type="Rhea" id="RHEA:44957"/>
    </physiologicalReaction>
</comment>
<evidence type="ECO:0000313" key="22">
    <source>
        <dbReference type="Proteomes" id="UP001177121"/>
    </source>
</evidence>
<proteinExistence type="predicted"/>
<organism evidence="21 22">
    <name type="scientific">Bacillus cabrialesii subsp. tritici</name>
    <dbReference type="NCBI Taxonomy" id="2944916"/>
    <lineage>
        <taxon>Bacteria</taxon>
        <taxon>Bacillati</taxon>
        <taxon>Bacillota</taxon>
        <taxon>Bacilli</taxon>
        <taxon>Bacillales</taxon>
        <taxon>Bacillaceae</taxon>
        <taxon>Bacillus</taxon>
        <taxon>Bacillus cabrialesii</taxon>
    </lineage>
</organism>
<dbReference type="Gene3D" id="3.40.50.720">
    <property type="entry name" value="NAD(P)-binding Rossmann-like Domain"/>
    <property type="match status" value="1"/>
</dbReference>
<dbReference type="Pfam" id="PF13561">
    <property type="entry name" value="adh_short_C2"/>
    <property type="match status" value="1"/>
</dbReference>
<comment type="subcellular location">
    <subcellularLocation>
        <location evidence="1">Peroxisome</location>
    </subcellularLocation>
</comment>
<dbReference type="PANTHER" id="PTHR24317">
    <property type="entry name" value="PEROXISOMAL TRANS-2-ENOYL-COA REDUCTASE"/>
    <property type="match status" value="1"/>
</dbReference>
<evidence type="ECO:0000256" key="4">
    <source>
        <dbReference type="ARBA" id="ARBA00022553"/>
    </source>
</evidence>
<keyword evidence="6" id="KW-0521">NADP</keyword>
<dbReference type="InterPro" id="IPR036291">
    <property type="entry name" value="NAD(P)-bd_dom_sf"/>
</dbReference>
<dbReference type="Proteomes" id="UP001177121">
    <property type="component" value="Unassembled WGS sequence"/>
</dbReference>
<evidence type="ECO:0000256" key="8">
    <source>
        <dbReference type="ARBA" id="ARBA00023098"/>
    </source>
</evidence>
<dbReference type="SUPFAM" id="SSF51735">
    <property type="entry name" value="NAD(P)-binding Rossmann-fold domains"/>
    <property type="match status" value="1"/>
</dbReference>
<sequence length="58" mass="6165">MSWNAEALLNRYSEMIPGKRVGTPEEIAKGIAWLLSDEASFVTGTTLTIDGGTSAGSY</sequence>
<comment type="catalytic activity">
    <reaction evidence="16">
        <text>(2E)-tetradecenoyl-CoA + NADPH + H(+) = tetradecanoyl-CoA + NADP(+)</text>
        <dbReference type="Rhea" id="RHEA:44968"/>
        <dbReference type="ChEBI" id="CHEBI:15378"/>
        <dbReference type="ChEBI" id="CHEBI:57385"/>
        <dbReference type="ChEBI" id="CHEBI:57783"/>
        <dbReference type="ChEBI" id="CHEBI:58349"/>
        <dbReference type="ChEBI" id="CHEBI:61405"/>
    </reaction>
    <physiologicalReaction direction="left-to-right" evidence="16">
        <dbReference type="Rhea" id="RHEA:44969"/>
    </physiologicalReaction>
</comment>
<keyword evidence="9" id="KW-0576">Peroxisome</keyword>
<evidence type="ECO:0000256" key="12">
    <source>
        <dbReference type="ARBA" id="ARBA00038622"/>
    </source>
</evidence>
<evidence type="ECO:0000256" key="11">
    <source>
        <dbReference type="ARBA" id="ARBA00037124"/>
    </source>
</evidence>
<keyword evidence="7" id="KW-0560">Oxidoreductase</keyword>
<evidence type="ECO:0000313" key="21">
    <source>
        <dbReference type="EMBL" id="MDO8227450.1"/>
    </source>
</evidence>
<evidence type="ECO:0000256" key="14">
    <source>
        <dbReference type="ARBA" id="ARBA00041063"/>
    </source>
</evidence>
<dbReference type="InterPro" id="IPR052388">
    <property type="entry name" value="Peroxisomal_t2-enoyl-CoA_red"/>
</dbReference>
<dbReference type="PANTHER" id="PTHR24317:SF7">
    <property type="entry name" value="PEROXISOMAL TRANS-2-ENOYL-COA REDUCTASE"/>
    <property type="match status" value="1"/>
</dbReference>
<keyword evidence="5" id="KW-0276">Fatty acid metabolism</keyword>
<dbReference type="EMBL" id="JAHBMK020000001">
    <property type="protein sequence ID" value="MDO8227450.1"/>
    <property type="molecule type" value="Genomic_DNA"/>
</dbReference>
<keyword evidence="10" id="KW-0275">Fatty acid biosynthesis</keyword>
<evidence type="ECO:0000256" key="13">
    <source>
        <dbReference type="ARBA" id="ARBA00038849"/>
    </source>
</evidence>
<reference evidence="21" key="1">
    <citation type="submission" date="2023-07" db="EMBL/GenBank/DDBJ databases">
        <title>Biological control against Fusarium languescens, the causal agent of wilt in Jalapeno peppers, by a novel bacterial subspecies: Bacillus cabrialesii subsp. tritici TSO2.</title>
        <authorList>
            <person name="Montoya-Martinez A.C."/>
            <person name="Figueroa-Brambila K.M."/>
            <person name="Escalante-Beltran A."/>
            <person name="Lopez-Montoya N.D."/>
            <person name="Valenzuela-Ruiz V."/>
            <person name="Parra-Cota F.I."/>
            <person name="Estrada Alvarado M.I."/>
            <person name="De Los Santos Villalobos S."/>
        </authorList>
    </citation>
    <scope>NUCLEOTIDE SEQUENCE</scope>
    <source>
        <strain evidence="21">TSO2</strain>
    </source>
</reference>
<dbReference type="EC" id="1.3.1.38" evidence="13"/>
<keyword evidence="8" id="KW-0443">Lipid metabolism</keyword>
<evidence type="ECO:0000256" key="17">
    <source>
        <dbReference type="ARBA" id="ARBA00049108"/>
    </source>
</evidence>
<keyword evidence="4" id="KW-0597">Phosphoprotein</keyword>
<evidence type="ECO:0000256" key="7">
    <source>
        <dbReference type="ARBA" id="ARBA00023002"/>
    </source>
</evidence>
<keyword evidence="22" id="KW-1185">Reference proteome</keyword>
<evidence type="ECO:0000256" key="3">
    <source>
        <dbReference type="ARBA" id="ARBA00022516"/>
    </source>
</evidence>
<evidence type="ECO:0000256" key="18">
    <source>
        <dbReference type="ARBA" id="ARBA00049251"/>
    </source>
</evidence>
<comment type="catalytic activity">
    <reaction evidence="19">
        <text>(2E)-decenoyl-CoA + NADPH + H(+) = decanoyl-CoA + NADP(+)</text>
        <dbReference type="Rhea" id="RHEA:44960"/>
        <dbReference type="ChEBI" id="CHEBI:15378"/>
        <dbReference type="ChEBI" id="CHEBI:57783"/>
        <dbReference type="ChEBI" id="CHEBI:58349"/>
        <dbReference type="ChEBI" id="CHEBI:61406"/>
        <dbReference type="ChEBI" id="CHEBI:61430"/>
    </reaction>
    <physiologicalReaction direction="left-to-right" evidence="19">
        <dbReference type="Rhea" id="RHEA:44961"/>
    </physiologicalReaction>
</comment>
<dbReference type="InterPro" id="IPR002347">
    <property type="entry name" value="SDR_fam"/>
</dbReference>
<comment type="subunit">
    <text evidence="12">Interacts with PEX5, probably required to target it into peroxisomes.</text>
</comment>
<comment type="catalytic activity">
    <reaction evidence="18">
        <text>a (2E)-enoyl-CoA + NADPH + H(+) = a 2,3-saturated acyl-CoA + NADP(+)</text>
        <dbReference type="Rhea" id="RHEA:33763"/>
        <dbReference type="ChEBI" id="CHEBI:15378"/>
        <dbReference type="ChEBI" id="CHEBI:57783"/>
        <dbReference type="ChEBI" id="CHEBI:58349"/>
        <dbReference type="ChEBI" id="CHEBI:58856"/>
        <dbReference type="ChEBI" id="CHEBI:65111"/>
        <dbReference type="EC" id="1.3.1.38"/>
    </reaction>
    <physiologicalReaction direction="left-to-right" evidence="18">
        <dbReference type="Rhea" id="RHEA:33764"/>
    </physiologicalReaction>
</comment>
<evidence type="ECO:0000256" key="16">
    <source>
        <dbReference type="ARBA" id="ARBA00048686"/>
    </source>
</evidence>
<comment type="function">
    <text evidence="11">Participates in chain elongation of fatty acids. Catalyzes the reduction of trans-2-enoyl-CoAs of varying chain lengths from 6:1 to 16:1, having maximum activity with 10:1 CoA. Has no 2,4-dienoyl-CoA reductase activity.</text>
</comment>
<keyword evidence="3" id="KW-0444">Lipid biosynthesis</keyword>
<name>A0ABT9DRX0_9BACI</name>
<evidence type="ECO:0000256" key="15">
    <source>
        <dbReference type="ARBA" id="ARBA00047570"/>
    </source>
</evidence>
<protein>
    <recommendedName>
        <fullName evidence="14">Peroxisomal trans-2-enoyl-CoA reductase</fullName>
        <ecNumber evidence="13">1.3.1.38</ecNumber>
    </recommendedName>
</protein>